<feature type="compositionally biased region" description="Low complexity" evidence="1">
    <location>
        <begin position="14"/>
        <end position="24"/>
    </location>
</feature>
<reference evidence="2" key="1">
    <citation type="submission" date="2019-06" db="EMBL/GenBank/DDBJ databases">
        <authorList>
            <person name="Le Quere A."/>
            <person name="Colella S."/>
        </authorList>
    </citation>
    <scope>NUCLEOTIDE SEQUENCE</scope>
    <source>
        <strain evidence="2">EmedicaeMD41</strain>
    </source>
</reference>
<feature type="compositionally biased region" description="Basic and acidic residues" evidence="1">
    <location>
        <begin position="45"/>
        <end position="54"/>
    </location>
</feature>
<feature type="region of interest" description="Disordered" evidence="1">
    <location>
        <begin position="1"/>
        <end position="84"/>
    </location>
</feature>
<name>A0A508WWY6_9HYPH</name>
<accession>A0A508WWY6</accession>
<dbReference type="Proteomes" id="UP000507954">
    <property type="component" value="Unassembled WGS sequence"/>
</dbReference>
<feature type="compositionally biased region" description="Basic and acidic residues" evidence="1">
    <location>
        <begin position="30"/>
        <end position="39"/>
    </location>
</feature>
<evidence type="ECO:0000313" key="2">
    <source>
        <dbReference type="EMBL" id="VTZ60183.1"/>
    </source>
</evidence>
<protein>
    <submittedName>
        <fullName evidence="2">Uncharacterized protein</fullName>
    </submittedName>
</protein>
<sequence length="129" mass="14133">MLLPFSSPFLSAKRSSSCPRGRSPAPAPRARAEQRERGRQGNKTEGVRPPEAKAEGATQNPRMRIRRSCTERAEGEGRKDGETVFSLVRERGQRPLSLLEEGKVGRLAAAISDTRRAALARRSGRPRGA</sequence>
<dbReference type="AlphaFoldDB" id="A0A508WWY6"/>
<gene>
    <name evidence="2" type="ORF">EMEDMD4_1350010</name>
</gene>
<proteinExistence type="predicted"/>
<evidence type="ECO:0000256" key="1">
    <source>
        <dbReference type="SAM" id="MobiDB-lite"/>
    </source>
</evidence>
<feature type="compositionally biased region" description="Basic and acidic residues" evidence="1">
    <location>
        <begin position="68"/>
        <end position="84"/>
    </location>
</feature>
<organism evidence="2">
    <name type="scientific">Sinorhizobium medicae</name>
    <dbReference type="NCBI Taxonomy" id="110321"/>
    <lineage>
        <taxon>Bacteria</taxon>
        <taxon>Pseudomonadati</taxon>
        <taxon>Pseudomonadota</taxon>
        <taxon>Alphaproteobacteria</taxon>
        <taxon>Hyphomicrobiales</taxon>
        <taxon>Rhizobiaceae</taxon>
        <taxon>Sinorhizobium/Ensifer group</taxon>
        <taxon>Sinorhizobium</taxon>
    </lineage>
</organism>
<dbReference type="EMBL" id="CABFNB010000041">
    <property type="protein sequence ID" value="VTZ60183.1"/>
    <property type="molecule type" value="Genomic_DNA"/>
</dbReference>